<sequence length="123" mass="14069">MDIYKIIAFSEWAEEYKVSDEILVDAIKEMNNGLYDANLGGNVYKKRIPLDNKGKRGGARTIIAFKSNDKAFFIYSFAKNKKENISEKELKALKKLAKVYFGLTDKEITEALRIGNLIRVDIK</sequence>
<accession>A0A0W0TH23</accession>
<keyword evidence="3" id="KW-1185">Reference proteome</keyword>
<dbReference type="EMBL" id="LNYB01000085">
    <property type="protein sequence ID" value="KTC94927.1"/>
    <property type="molecule type" value="Genomic_DNA"/>
</dbReference>
<dbReference type="PATRIC" id="fig|453.4.peg.2841"/>
<organism evidence="1 3">
    <name type="scientific">Legionella feeleii</name>
    <dbReference type="NCBI Taxonomy" id="453"/>
    <lineage>
        <taxon>Bacteria</taxon>
        <taxon>Pseudomonadati</taxon>
        <taxon>Pseudomonadota</taxon>
        <taxon>Gammaproteobacteria</taxon>
        <taxon>Legionellales</taxon>
        <taxon>Legionellaceae</taxon>
        <taxon>Legionella</taxon>
    </lineage>
</organism>
<dbReference type="InterPro" id="IPR009387">
    <property type="entry name" value="HigB-2"/>
</dbReference>
<evidence type="ECO:0000313" key="1">
    <source>
        <dbReference type="EMBL" id="KTC94927.1"/>
    </source>
</evidence>
<reference evidence="1 3" key="1">
    <citation type="submission" date="2015-11" db="EMBL/GenBank/DDBJ databases">
        <title>Genomic analysis of 38 Legionella species identifies large and diverse effector repertoires.</title>
        <authorList>
            <person name="Burstein D."/>
            <person name="Amaro F."/>
            <person name="Zusman T."/>
            <person name="Lifshitz Z."/>
            <person name="Cohen O."/>
            <person name="Gilbert J.A."/>
            <person name="Pupko T."/>
            <person name="Shuman H.A."/>
            <person name="Segal G."/>
        </authorList>
    </citation>
    <scope>NUCLEOTIDE SEQUENCE [LARGE SCALE GENOMIC DNA]</scope>
    <source>
        <strain evidence="1 3">WO-44C</strain>
    </source>
</reference>
<dbReference type="Proteomes" id="UP000054698">
    <property type="component" value="Unassembled WGS sequence"/>
</dbReference>
<dbReference type="EMBL" id="UASS01000032">
    <property type="protein sequence ID" value="SPX62009.1"/>
    <property type="molecule type" value="Genomic_DNA"/>
</dbReference>
<dbReference type="PIRSF" id="PIRSF018634">
    <property type="entry name" value="UCP018634"/>
    <property type="match status" value="1"/>
</dbReference>
<gene>
    <name evidence="1" type="ORF">Lfee_2591</name>
    <name evidence="2" type="ORF">NCTC12022_02766</name>
</gene>
<evidence type="ECO:0000313" key="4">
    <source>
        <dbReference type="Proteomes" id="UP000251942"/>
    </source>
</evidence>
<protein>
    <submittedName>
        <fullName evidence="2">Uncharacterized protein conserved in bacteria</fullName>
    </submittedName>
</protein>
<proteinExistence type="predicted"/>
<dbReference type="STRING" id="453.Lfee_2591"/>
<dbReference type="AlphaFoldDB" id="A0A0W0TH23"/>
<name>A0A0W0TH23_9GAMM</name>
<dbReference type="Pfam" id="PF06296">
    <property type="entry name" value="RelE"/>
    <property type="match status" value="1"/>
</dbReference>
<evidence type="ECO:0000313" key="3">
    <source>
        <dbReference type="Proteomes" id="UP000054698"/>
    </source>
</evidence>
<dbReference type="RefSeq" id="WP_082646656.1">
    <property type="nucleotide sequence ID" value="NZ_CAAAHT010000112.1"/>
</dbReference>
<reference evidence="2 4" key="2">
    <citation type="submission" date="2018-06" db="EMBL/GenBank/DDBJ databases">
        <authorList>
            <consortium name="Pathogen Informatics"/>
            <person name="Doyle S."/>
        </authorList>
    </citation>
    <scope>NUCLEOTIDE SEQUENCE [LARGE SCALE GENOMIC DNA]</scope>
    <source>
        <strain evidence="2 4">NCTC12022</strain>
    </source>
</reference>
<dbReference type="Proteomes" id="UP000251942">
    <property type="component" value="Unassembled WGS sequence"/>
</dbReference>
<dbReference type="OrthoDB" id="8607264at2"/>
<evidence type="ECO:0000313" key="2">
    <source>
        <dbReference type="EMBL" id="SPX62009.1"/>
    </source>
</evidence>